<dbReference type="Pfam" id="PF01934">
    <property type="entry name" value="HepT-like"/>
    <property type="match status" value="1"/>
</dbReference>
<evidence type="ECO:0000256" key="5">
    <source>
        <dbReference type="ARBA" id="ARBA00024207"/>
    </source>
</evidence>
<evidence type="ECO:0000256" key="4">
    <source>
        <dbReference type="ARBA" id="ARBA00022801"/>
    </source>
</evidence>
<dbReference type="InterPro" id="IPR008201">
    <property type="entry name" value="HepT-like"/>
</dbReference>
<dbReference type="GO" id="GO:0016787">
    <property type="term" value="F:hydrolase activity"/>
    <property type="evidence" value="ECO:0007669"/>
    <property type="project" value="UniProtKB-KW"/>
</dbReference>
<evidence type="ECO:0000256" key="1">
    <source>
        <dbReference type="ARBA" id="ARBA00022553"/>
    </source>
</evidence>
<dbReference type="AlphaFoldDB" id="A0A2A2HMC0"/>
<dbReference type="NCBIfam" id="NF047751">
    <property type="entry name" value="HepT_toxin"/>
    <property type="match status" value="1"/>
</dbReference>
<dbReference type="Gene3D" id="1.20.120.580">
    <property type="entry name" value="bsu32300-like"/>
    <property type="match status" value="1"/>
</dbReference>
<dbReference type="PANTHER" id="PTHR33397">
    <property type="entry name" value="UPF0331 PROTEIN YUTE"/>
    <property type="match status" value="1"/>
</dbReference>
<organism evidence="6 7">
    <name type="scientific">Methanosarcina spelaei</name>
    <dbReference type="NCBI Taxonomy" id="1036679"/>
    <lineage>
        <taxon>Archaea</taxon>
        <taxon>Methanobacteriati</taxon>
        <taxon>Methanobacteriota</taxon>
        <taxon>Stenosarchaea group</taxon>
        <taxon>Methanomicrobia</taxon>
        <taxon>Methanosarcinales</taxon>
        <taxon>Methanosarcinaceae</taxon>
        <taxon>Methanosarcina</taxon>
    </lineage>
</organism>
<protein>
    <recommendedName>
        <fullName evidence="8">DUF86 domain-containing protein</fullName>
    </recommendedName>
</protein>
<keyword evidence="2" id="KW-1277">Toxin-antitoxin system</keyword>
<keyword evidence="3" id="KW-0540">Nuclease</keyword>
<accession>A0A2A2HMC0</accession>
<evidence type="ECO:0000313" key="6">
    <source>
        <dbReference type="EMBL" id="PAV10629.1"/>
    </source>
</evidence>
<dbReference type="InterPro" id="IPR037038">
    <property type="entry name" value="HepT-like_sf"/>
</dbReference>
<keyword evidence="1" id="KW-0597">Phosphoprotein</keyword>
<comment type="caution">
    <text evidence="6">The sequence shown here is derived from an EMBL/GenBank/DDBJ whole genome shotgun (WGS) entry which is preliminary data.</text>
</comment>
<proteinExistence type="inferred from homology"/>
<comment type="similarity">
    <text evidence="5">Belongs to the HepT RNase toxin family.</text>
</comment>
<sequence>MRQEIIDKLELLEEYITRLKDLQQYSLEEVEKNYMLRGAVERYLQVSLECMLDIGEIIISEEKIKRPESYRETFRVLGEIGVLPETFARKIEPAAGFRNVLVHMYAKVELDRLYENLQKGTEDMELFTEYVAQFLAKKNI</sequence>
<evidence type="ECO:0000313" key="7">
    <source>
        <dbReference type="Proteomes" id="UP000218164"/>
    </source>
</evidence>
<evidence type="ECO:0000256" key="3">
    <source>
        <dbReference type="ARBA" id="ARBA00022722"/>
    </source>
</evidence>
<evidence type="ECO:0000256" key="2">
    <source>
        <dbReference type="ARBA" id="ARBA00022649"/>
    </source>
</evidence>
<dbReference type="EMBL" id="LMVP01000550">
    <property type="protein sequence ID" value="PAV10629.1"/>
    <property type="molecule type" value="Genomic_DNA"/>
</dbReference>
<evidence type="ECO:0008006" key="8">
    <source>
        <dbReference type="Google" id="ProtNLM"/>
    </source>
</evidence>
<gene>
    <name evidence="6" type="ORF">ASJ81_12735</name>
</gene>
<reference evidence="6 7" key="1">
    <citation type="journal article" date="2017" name="BMC Genomics">
        <title>Genomic analysis of methanogenic archaea reveals a shift towards energy conservation.</title>
        <authorList>
            <person name="Gilmore S.P."/>
            <person name="Henske J.K."/>
            <person name="Sexton J.A."/>
            <person name="Solomon K.V."/>
            <person name="Seppala S."/>
            <person name="Yoo J.I."/>
            <person name="Huyett L.M."/>
            <person name="Pressman A."/>
            <person name="Cogan J.Z."/>
            <person name="Kivenson V."/>
            <person name="Peng X."/>
            <person name="Tan Y."/>
            <person name="Valentine D.L."/>
            <person name="O'Malley M.A."/>
        </authorList>
    </citation>
    <scope>NUCLEOTIDE SEQUENCE [LARGE SCALE GENOMIC DNA]</scope>
    <source>
        <strain evidence="6 7">MC-15</strain>
    </source>
</reference>
<dbReference type="GO" id="GO:0004540">
    <property type="term" value="F:RNA nuclease activity"/>
    <property type="evidence" value="ECO:0007669"/>
    <property type="project" value="InterPro"/>
</dbReference>
<dbReference type="RefSeq" id="WP_095646113.1">
    <property type="nucleotide sequence ID" value="NZ_LMVP01000550.1"/>
</dbReference>
<dbReference type="GO" id="GO:0110001">
    <property type="term" value="C:toxin-antitoxin complex"/>
    <property type="evidence" value="ECO:0007669"/>
    <property type="project" value="InterPro"/>
</dbReference>
<name>A0A2A2HMC0_9EURY</name>
<keyword evidence="4" id="KW-0378">Hydrolase</keyword>
<dbReference type="OrthoDB" id="25331at2157"/>
<dbReference type="Proteomes" id="UP000218164">
    <property type="component" value="Unassembled WGS sequence"/>
</dbReference>
<keyword evidence="7" id="KW-1185">Reference proteome</keyword>
<dbReference type="InterPro" id="IPR052379">
    <property type="entry name" value="Type_VII_TA_RNase"/>
</dbReference>
<dbReference type="PANTHER" id="PTHR33397:SF5">
    <property type="entry name" value="RNASE YUTE-RELATED"/>
    <property type="match status" value="1"/>
</dbReference>